<evidence type="ECO:0000256" key="2">
    <source>
        <dbReference type="ARBA" id="ARBA00022643"/>
    </source>
</evidence>
<evidence type="ECO:0000259" key="5">
    <source>
        <dbReference type="Pfam" id="PF00296"/>
    </source>
</evidence>
<evidence type="ECO:0000313" key="6">
    <source>
        <dbReference type="EMBL" id="ORA02058.1"/>
    </source>
</evidence>
<dbReference type="SUPFAM" id="SSF51679">
    <property type="entry name" value="Bacterial luciferase-like"/>
    <property type="match status" value="1"/>
</dbReference>
<dbReference type="Gene3D" id="3.20.20.30">
    <property type="entry name" value="Luciferase-like domain"/>
    <property type="match status" value="1"/>
</dbReference>
<evidence type="ECO:0000256" key="4">
    <source>
        <dbReference type="ARBA" id="ARBA00023033"/>
    </source>
</evidence>
<keyword evidence="2" id="KW-0288">FMN</keyword>
<dbReference type="AlphaFoldDB" id="A0A1W9YPR0"/>
<dbReference type="InterPro" id="IPR050172">
    <property type="entry name" value="SsuD_RutA_monooxygenase"/>
</dbReference>
<gene>
    <name evidence="6" type="ORF">BST17_25470</name>
</gene>
<reference evidence="6 7" key="1">
    <citation type="submission" date="2017-02" db="EMBL/GenBank/DDBJ databases">
        <title>The new phylogeny of genus Mycobacterium.</title>
        <authorList>
            <person name="Tortoli E."/>
            <person name="Trovato A."/>
            <person name="Cirillo D.M."/>
        </authorList>
    </citation>
    <scope>NUCLEOTIDE SEQUENCE [LARGE SCALE GENOMIC DNA]</scope>
    <source>
        <strain evidence="6 7">DSM 45578</strain>
    </source>
</reference>
<dbReference type="Pfam" id="PF00296">
    <property type="entry name" value="Bac_luciferase"/>
    <property type="match status" value="1"/>
</dbReference>
<dbReference type="OrthoDB" id="9781803at2"/>
<dbReference type="PANTHER" id="PTHR42847">
    <property type="entry name" value="ALKANESULFONATE MONOOXYGENASE"/>
    <property type="match status" value="1"/>
</dbReference>
<sequence length="281" mass="31098">MQFWSGTPFMSAAEALQLAQILDEAGFDGVICADHMIYPRTLTSRYPSESGTPGWAPETAWPDSWVMIGAMAALTRTLRFSNAVYVAPSRPLVEVAKVVATAAEVSGGRVSLGVGVGWMREEFELMGQDFGTRGKRLDEMIPALRALWRGGWVSWAGEHYRVPEMMLEPHPPGPVPILCGGESEAALRRAARLCDGWVGTAYVLDEAVRHVDRLSDLRREYGRAEQPFEVLVALLDPPSVELYQRAEEAGITAVMVAPWAMAQDRRDATMRFADKVISRFR</sequence>
<dbReference type="EMBL" id="MVHJ01000035">
    <property type="protein sequence ID" value="ORA02058.1"/>
    <property type="molecule type" value="Genomic_DNA"/>
</dbReference>
<evidence type="ECO:0000313" key="7">
    <source>
        <dbReference type="Proteomes" id="UP000192366"/>
    </source>
</evidence>
<dbReference type="STRING" id="564198.BST17_25470"/>
<evidence type="ECO:0000256" key="1">
    <source>
        <dbReference type="ARBA" id="ARBA00022630"/>
    </source>
</evidence>
<organism evidence="6 7">
    <name type="scientific">Mycolicibacterium bacteremicum</name>
    <name type="common">Mycobacterium bacteremicum</name>
    <dbReference type="NCBI Taxonomy" id="564198"/>
    <lineage>
        <taxon>Bacteria</taxon>
        <taxon>Bacillati</taxon>
        <taxon>Actinomycetota</taxon>
        <taxon>Actinomycetes</taxon>
        <taxon>Mycobacteriales</taxon>
        <taxon>Mycobacteriaceae</taxon>
        <taxon>Mycolicibacterium</taxon>
    </lineage>
</organism>
<dbReference type="InterPro" id="IPR036661">
    <property type="entry name" value="Luciferase-like_sf"/>
</dbReference>
<dbReference type="NCBIfam" id="TIGR03619">
    <property type="entry name" value="F420_Rv2161c"/>
    <property type="match status" value="1"/>
</dbReference>
<keyword evidence="3" id="KW-0560">Oxidoreductase</keyword>
<feature type="domain" description="Luciferase-like" evidence="5">
    <location>
        <begin position="10"/>
        <end position="233"/>
    </location>
</feature>
<protein>
    <submittedName>
        <fullName evidence="6">LLM class F420-dependent oxidoreductase</fullName>
    </submittedName>
</protein>
<evidence type="ECO:0000256" key="3">
    <source>
        <dbReference type="ARBA" id="ARBA00023002"/>
    </source>
</evidence>
<dbReference type="Proteomes" id="UP000192366">
    <property type="component" value="Unassembled WGS sequence"/>
</dbReference>
<dbReference type="PANTHER" id="PTHR42847:SF4">
    <property type="entry name" value="ALKANESULFONATE MONOOXYGENASE-RELATED"/>
    <property type="match status" value="1"/>
</dbReference>
<dbReference type="InterPro" id="IPR011251">
    <property type="entry name" value="Luciferase-like_dom"/>
</dbReference>
<keyword evidence="1" id="KW-0285">Flavoprotein</keyword>
<name>A0A1W9YPR0_MYCBA</name>
<dbReference type="GO" id="GO:0046306">
    <property type="term" value="P:alkanesulfonate catabolic process"/>
    <property type="evidence" value="ECO:0007669"/>
    <property type="project" value="TreeGrafter"/>
</dbReference>
<proteinExistence type="predicted"/>
<dbReference type="InterPro" id="IPR019921">
    <property type="entry name" value="Lucif-like_OxRdtase_Rv2161c"/>
</dbReference>
<accession>A0A1W9YPR0</accession>
<comment type="caution">
    <text evidence="6">The sequence shown here is derived from an EMBL/GenBank/DDBJ whole genome shotgun (WGS) entry which is preliminary data.</text>
</comment>
<dbReference type="GO" id="GO:0008726">
    <property type="term" value="F:alkanesulfonate monooxygenase activity"/>
    <property type="evidence" value="ECO:0007669"/>
    <property type="project" value="TreeGrafter"/>
</dbReference>
<keyword evidence="4" id="KW-0503">Monooxygenase</keyword>
<dbReference type="RefSeq" id="WP_083061691.1">
    <property type="nucleotide sequence ID" value="NZ_JACKVM010000014.1"/>
</dbReference>
<keyword evidence="7" id="KW-1185">Reference proteome</keyword>